<dbReference type="PROSITE" id="PS50089">
    <property type="entry name" value="ZF_RING_2"/>
    <property type="match status" value="1"/>
</dbReference>
<dbReference type="SUPFAM" id="SSF57850">
    <property type="entry name" value="RING/U-box"/>
    <property type="match status" value="1"/>
</dbReference>
<dbReference type="EMBL" id="CAJFCW020000003">
    <property type="protein sequence ID" value="CAG9103256.1"/>
    <property type="molecule type" value="Genomic_DNA"/>
</dbReference>
<dbReference type="Gene3D" id="3.30.40.10">
    <property type="entry name" value="Zinc/RING finger domain, C3HC4 (zinc finger)"/>
    <property type="match status" value="1"/>
</dbReference>
<evidence type="ECO:0000256" key="3">
    <source>
        <dbReference type="PROSITE-ProRule" id="PRU00175"/>
    </source>
</evidence>
<evidence type="ECO:0000313" key="6">
    <source>
        <dbReference type="Proteomes" id="UP000614601"/>
    </source>
</evidence>
<keyword evidence="1 3" id="KW-0863">Zinc-finger</keyword>
<protein>
    <recommendedName>
        <fullName evidence="4">RING-type domain-containing protein</fullName>
    </recommendedName>
</protein>
<evidence type="ECO:0000259" key="4">
    <source>
        <dbReference type="PROSITE" id="PS50089"/>
    </source>
</evidence>
<dbReference type="AlphaFoldDB" id="A0A811KH73"/>
<feature type="domain" description="RING-type" evidence="4">
    <location>
        <begin position="77"/>
        <end position="123"/>
    </location>
</feature>
<gene>
    <name evidence="5" type="ORF">BOKJ2_LOCUS5765</name>
</gene>
<organism evidence="5 6">
    <name type="scientific">Bursaphelenchus okinawaensis</name>
    <dbReference type="NCBI Taxonomy" id="465554"/>
    <lineage>
        <taxon>Eukaryota</taxon>
        <taxon>Metazoa</taxon>
        <taxon>Ecdysozoa</taxon>
        <taxon>Nematoda</taxon>
        <taxon>Chromadorea</taxon>
        <taxon>Rhabditida</taxon>
        <taxon>Tylenchina</taxon>
        <taxon>Tylenchomorpha</taxon>
        <taxon>Aphelenchoidea</taxon>
        <taxon>Aphelenchoididae</taxon>
        <taxon>Bursaphelenchus</taxon>
    </lineage>
</organism>
<evidence type="ECO:0000313" key="5">
    <source>
        <dbReference type="EMBL" id="CAD5214782.1"/>
    </source>
</evidence>
<keyword evidence="1 3" id="KW-0479">Metal-binding</keyword>
<dbReference type="Proteomes" id="UP000614601">
    <property type="component" value="Unassembled WGS sequence"/>
</dbReference>
<dbReference type="GO" id="GO:0008270">
    <property type="term" value="F:zinc ion binding"/>
    <property type="evidence" value="ECO:0007669"/>
    <property type="project" value="UniProtKB-KW"/>
</dbReference>
<evidence type="ECO:0000256" key="2">
    <source>
        <dbReference type="ARBA" id="ARBA00022833"/>
    </source>
</evidence>
<dbReference type="EMBL" id="CAJFDH010000003">
    <property type="protein sequence ID" value="CAD5214782.1"/>
    <property type="molecule type" value="Genomic_DNA"/>
</dbReference>
<dbReference type="InterPro" id="IPR013083">
    <property type="entry name" value="Znf_RING/FYVE/PHD"/>
</dbReference>
<comment type="caution">
    <text evidence="5">The sequence shown here is derived from an EMBL/GenBank/DDBJ whole genome shotgun (WGS) entry which is preliminary data.</text>
</comment>
<keyword evidence="6" id="KW-1185">Reference proteome</keyword>
<evidence type="ECO:0000256" key="1">
    <source>
        <dbReference type="ARBA" id="ARBA00022771"/>
    </source>
</evidence>
<reference evidence="5" key="1">
    <citation type="submission" date="2020-09" db="EMBL/GenBank/DDBJ databases">
        <authorList>
            <person name="Kikuchi T."/>
        </authorList>
    </citation>
    <scope>NUCLEOTIDE SEQUENCE</scope>
    <source>
        <strain evidence="5">SH1</strain>
    </source>
</reference>
<name>A0A811KH73_9BILA</name>
<keyword evidence="2" id="KW-0862">Zinc</keyword>
<dbReference type="InterPro" id="IPR001841">
    <property type="entry name" value="Znf_RING"/>
</dbReference>
<dbReference type="Proteomes" id="UP000783686">
    <property type="component" value="Unassembled WGS sequence"/>
</dbReference>
<proteinExistence type="predicted"/>
<sequence>MPANPPPTAAVAPTVRLVMEPLVSYRVFVVGPSTRLADMMLDDEVVIIRVECRVAQAPEDTEVRFPTVKEEVKDAECKICYETAPEAVKCLHCKKWVACVPCATKWIQSRREERAPQACPWCRADWTDLEKSVVKNA</sequence>
<accession>A0A811KH73</accession>